<name>A0A7J9FHY8_9ROSI</name>
<proteinExistence type="predicted"/>
<dbReference type="Proteomes" id="UP000593568">
    <property type="component" value="Unassembled WGS sequence"/>
</dbReference>
<reference evidence="1 2" key="1">
    <citation type="journal article" date="2019" name="Genome Biol. Evol.">
        <title>Insights into the evolution of the New World diploid cottons (Gossypium, subgenus Houzingenia) based on genome sequencing.</title>
        <authorList>
            <person name="Grover C.E."/>
            <person name="Arick M.A. 2nd"/>
            <person name="Thrash A."/>
            <person name="Conover J.L."/>
            <person name="Sanders W.S."/>
            <person name="Peterson D.G."/>
            <person name="Frelichowski J.E."/>
            <person name="Scheffler J.A."/>
            <person name="Scheffler B.E."/>
            <person name="Wendel J.F."/>
        </authorList>
    </citation>
    <scope>NUCLEOTIDE SEQUENCE [LARGE SCALE GENOMIC DNA]</scope>
    <source>
        <strain evidence="1">8</strain>
        <tissue evidence="1">Leaf</tissue>
    </source>
</reference>
<dbReference type="EMBL" id="JABEZW010216978">
    <property type="protein sequence ID" value="MBA0784932.1"/>
    <property type="molecule type" value="Genomic_DNA"/>
</dbReference>
<evidence type="ECO:0000313" key="2">
    <source>
        <dbReference type="Proteomes" id="UP000593568"/>
    </source>
</evidence>
<keyword evidence="2" id="KW-1185">Reference proteome</keyword>
<accession>A0A7J9FHY8</accession>
<sequence length="30" mass="3707">MFKTDLHQFKKLEMDEVVMTLTKGKEEWTY</sequence>
<comment type="caution">
    <text evidence="1">The sequence shown here is derived from an EMBL/GenBank/DDBJ whole genome shotgun (WGS) entry which is preliminary data.</text>
</comment>
<protein>
    <submittedName>
        <fullName evidence="1">Uncharacterized protein</fullName>
    </submittedName>
</protein>
<gene>
    <name evidence="1" type="ORF">Gotri_026913</name>
</gene>
<organism evidence="1 2">
    <name type="scientific">Gossypium trilobum</name>
    <dbReference type="NCBI Taxonomy" id="34281"/>
    <lineage>
        <taxon>Eukaryota</taxon>
        <taxon>Viridiplantae</taxon>
        <taxon>Streptophyta</taxon>
        <taxon>Embryophyta</taxon>
        <taxon>Tracheophyta</taxon>
        <taxon>Spermatophyta</taxon>
        <taxon>Magnoliopsida</taxon>
        <taxon>eudicotyledons</taxon>
        <taxon>Gunneridae</taxon>
        <taxon>Pentapetalae</taxon>
        <taxon>rosids</taxon>
        <taxon>malvids</taxon>
        <taxon>Malvales</taxon>
        <taxon>Malvaceae</taxon>
        <taxon>Malvoideae</taxon>
        <taxon>Gossypium</taxon>
    </lineage>
</organism>
<evidence type="ECO:0000313" key="1">
    <source>
        <dbReference type="EMBL" id="MBA0784932.1"/>
    </source>
</evidence>
<dbReference type="AlphaFoldDB" id="A0A7J9FHY8"/>